<proteinExistence type="predicted"/>
<gene>
    <name evidence="4" type="ORF">EUX98_g4</name>
</gene>
<accession>A0A4S4N4S3</accession>
<organism evidence="4 5">
    <name type="scientific">Antrodiella citrinella</name>
    <dbReference type="NCBI Taxonomy" id="2447956"/>
    <lineage>
        <taxon>Eukaryota</taxon>
        <taxon>Fungi</taxon>
        <taxon>Dikarya</taxon>
        <taxon>Basidiomycota</taxon>
        <taxon>Agaricomycotina</taxon>
        <taxon>Agaricomycetes</taxon>
        <taxon>Polyporales</taxon>
        <taxon>Steccherinaceae</taxon>
        <taxon>Antrodiella</taxon>
    </lineage>
</organism>
<sequence length="208" mass="23146">MCTVPYGEYGLTFRSVDSHIPHNHLASVLTAYQNLPDIRMDELRQAYDAALKLARTSRLTDAELLYTPSQIALACLSLASPALASAWVRSQFSSPPSSPSPPSQSSSPESAVFGILEPIKDMILTRGVLPDVEAVREVDRRLRLCKNPEKVVGSSAYQRKQDTKERKAAEKRARKAERIRRAIEDGDPFGTTLNEQDLDEDDEDDEDD</sequence>
<feature type="region of interest" description="Disordered" evidence="2">
    <location>
        <begin position="152"/>
        <end position="208"/>
    </location>
</feature>
<feature type="region of interest" description="Disordered" evidence="2">
    <location>
        <begin position="90"/>
        <end position="109"/>
    </location>
</feature>
<evidence type="ECO:0000256" key="1">
    <source>
        <dbReference type="ARBA" id="ARBA00023127"/>
    </source>
</evidence>
<feature type="domain" description="Cyclin C-terminal" evidence="3">
    <location>
        <begin position="28"/>
        <end position="123"/>
    </location>
</feature>
<dbReference type="InterPro" id="IPR036915">
    <property type="entry name" value="Cyclin-like_sf"/>
</dbReference>
<dbReference type="SUPFAM" id="SSF47954">
    <property type="entry name" value="Cyclin-like"/>
    <property type="match status" value="1"/>
</dbReference>
<dbReference type="InterPro" id="IPR031658">
    <property type="entry name" value="Cyclin_C_2"/>
</dbReference>
<protein>
    <recommendedName>
        <fullName evidence="3">Cyclin C-terminal domain-containing protein</fullName>
    </recommendedName>
</protein>
<dbReference type="Pfam" id="PF16899">
    <property type="entry name" value="Cyclin_C_2"/>
    <property type="match status" value="1"/>
</dbReference>
<evidence type="ECO:0000313" key="4">
    <source>
        <dbReference type="EMBL" id="THH34049.1"/>
    </source>
</evidence>
<dbReference type="OrthoDB" id="340962at2759"/>
<keyword evidence="1" id="KW-0195">Cyclin</keyword>
<keyword evidence="5" id="KW-1185">Reference proteome</keyword>
<dbReference type="Proteomes" id="UP000308730">
    <property type="component" value="Unassembled WGS sequence"/>
</dbReference>
<dbReference type="EMBL" id="SGPM01000001">
    <property type="protein sequence ID" value="THH34049.1"/>
    <property type="molecule type" value="Genomic_DNA"/>
</dbReference>
<evidence type="ECO:0000256" key="2">
    <source>
        <dbReference type="SAM" id="MobiDB-lite"/>
    </source>
</evidence>
<name>A0A4S4N4S3_9APHY</name>
<reference evidence="4 5" key="1">
    <citation type="submission" date="2019-02" db="EMBL/GenBank/DDBJ databases">
        <title>Genome sequencing of the rare red list fungi Antrodiella citrinella (Flaviporus citrinellus).</title>
        <authorList>
            <person name="Buettner E."/>
            <person name="Kellner H."/>
        </authorList>
    </citation>
    <scope>NUCLEOTIDE SEQUENCE [LARGE SCALE GENOMIC DNA]</scope>
    <source>
        <strain evidence="4 5">DSM 108506</strain>
    </source>
</reference>
<dbReference type="AlphaFoldDB" id="A0A4S4N4S3"/>
<feature type="compositionally biased region" description="Acidic residues" evidence="2">
    <location>
        <begin position="196"/>
        <end position="208"/>
    </location>
</feature>
<evidence type="ECO:0000313" key="5">
    <source>
        <dbReference type="Proteomes" id="UP000308730"/>
    </source>
</evidence>
<evidence type="ECO:0000259" key="3">
    <source>
        <dbReference type="Pfam" id="PF16899"/>
    </source>
</evidence>
<comment type="caution">
    <text evidence="4">The sequence shown here is derived from an EMBL/GenBank/DDBJ whole genome shotgun (WGS) entry which is preliminary data.</text>
</comment>
<dbReference type="CDD" id="cd20525">
    <property type="entry name" value="CYCLIN_CCNH_rpt2"/>
    <property type="match status" value="1"/>
</dbReference>
<feature type="compositionally biased region" description="Basic and acidic residues" evidence="2">
    <location>
        <begin position="159"/>
        <end position="171"/>
    </location>
</feature>
<dbReference type="Gene3D" id="1.10.472.10">
    <property type="entry name" value="Cyclin-like"/>
    <property type="match status" value="1"/>
</dbReference>